<feature type="transmembrane region" description="Helical" evidence="14">
    <location>
        <begin position="293"/>
        <end position="315"/>
    </location>
</feature>
<dbReference type="Proteomes" id="UP001175228">
    <property type="component" value="Unassembled WGS sequence"/>
</dbReference>
<evidence type="ECO:0000256" key="11">
    <source>
        <dbReference type="ARBA" id="ARBA00023180"/>
    </source>
</evidence>
<dbReference type="GO" id="GO:0005789">
    <property type="term" value="C:endoplasmic reticulum membrane"/>
    <property type="evidence" value="ECO:0007669"/>
    <property type="project" value="UniProtKB-SubCell"/>
</dbReference>
<feature type="transmembrane region" description="Helical" evidence="14">
    <location>
        <begin position="684"/>
        <end position="703"/>
    </location>
</feature>
<keyword evidence="5 14" id="KW-0808">Transferase</keyword>
<feature type="transmembrane region" description="Helical" evidence="14">
    <location>
        <begin position="232"/>
        <end position="249"/>
    </location>
</feature>
<feature type="transmembrane region" description="Helical" evidence="14">
    <location>
        <begin position="200"/>
        <end position="220"/>
    </location>
</feature>
<evidence type="ECO:0000259" key="16">
    <source>
        <dbReference type="PROSITE" id="PS50919"/>
    </source>
</evidence>
<dbReference type="Pfam" id="PF16192">
    <property type="entry name" value="PMT_4TMC"/>
    <property type="match status" value="1"/>
</dbReference>
<dbReference type="SUPFAM" id="SSF82109">
    <property type="entry name" value="MIR domain"/>
    <property type="match status" value="1"/>
</dbReference>
<evidence type="ECO:0000256" key="4">
    <source>
        <dbReference type="ARBA" id="ARBA00022676"/>
    </source>
</evidence>
<feature type="transmembrane region" description="Helical" evidence="14">
    <location>
        <begin position="177"/>
        <end position="194"/>
    </location>
</feature>
<feature type="domain" description="MIR" evidence="16">
    <location>
        <begin position="342"/>
        <end position="402"/>
    </location>
</feature>
<dbReference type="Pfam" id="PF02815">
    <property type="entry name" value="MIR"/>
    <property type="match status" value="1"/>
</dbReference>
<evidence type="ECO:0000256" key="12">
    <source>
        <dbReference type="ARBA" id="ARBA00045085"/>
    </source>
</evidence>
<evidence type="ECO:0000313" key="17">
    <source>
        <dbReference type="EMBL" id="KAK0501345.1"/>
    </source>
</evidence>
<evidence type="ECO:0000256" key="14">
    <source>
        <dbReference type="RuleBase" id="RU367007"/>
    </source>
</evidence>
<comment type="catalytic activity">
    <reaction evidence="13 14">
        <text>a di-trans,poly-cis-dolichyl beta-D-mannosyl phosphate + L-seryl-[protein] = 3-O-(alpha-D-mannosyl)-L-seryl-[protein] + a di-trans,poly-cis-dolichyl phosphate + H(+)</text>
        <dbReference type="Rhea" id="RHEA:17377"/>
        <dbReference type="Rhea" id="RHEA-COMP:9863"/>
        <dbReference type="Rhea" id="RHEA-COMP:13546"/>
        <dbReference type="Rhea" id="RHEA-COMP:19498"/>
        <dbReference type="Rhea" id="RHEA-COMP:19501"/>
        <dbReference type="ChEBI" id="CHEBI:15378"/>
        <dbReference type="ChEBI" id="CHEBI:29999"/>
        <dbReference type="ChEBI" id="CHEBI:57683"/>
        <dbReference type="ChEBI" id="CHEBI:58211"/>
        <dbReference type="ChEBI" id="CHEBI:137321"/>
        <dbReference type="EC" id="2.4.1.109"/>
    </reaction>
</comment>
<dbReference type="InterPro" id="IPR027005">
    <property type="entry name" value="PMT-like"/>
</dbReference>
<gene>
    <name evidence="17" type="ORF">EDD18DRAFT_1142395</name>
</gene>
<comment type="caution">
    <text evidence="17">The sequence shown here is derived from an EMBL/GenBank/DDBJ whole genome shotgun (WGS) entry which is preliminary data.</text>
</comment>
<dbReference type="CDD" id="cd23285">
    <property type="entry name" value="beta-trefoil_MIR_PMT4-like"/>
    <property type="match status" value="1"/>
</dbReference>
<evidence type="ECO:0000313" key="18">
    <source>
        <dbReference type="Proteomes" id="UP001175228"/>
    </source>
</evidence>
<evidence type="ECO:0000256" key="9">
    <source>
        <dbReference type="ARBA" id="ARBA00022989"/>
    </source>
</evidence>
<dbReference type="EC" id="2.4.1.109" evidence="14"/>
<evidence type="ECO:0000256" key="3">
    <source>
        <dbReference type="ARBA" id="ARBA00007222"/>
    </source>
</evidence>
<dbReference type="InterPro" id="IPR016093">
    <property type="entry name" value="MIR_motif"/>
</dbReference>
<feature type="domain" description="MIR" evidence="16">
    <location>
        <begin position="473"/>
        <end position="529"/>
    </location>
</feature>
<accession>A0AA39V149</accession>
<dbReference type="InterPro" id="IPR036300">
    <property type="entry name" value="MIR_dom_sf"/>
</dbReference>
<keyword evidence="9 14" id="KW-1133">Transmembrane helix</keyword>
<keyword evidence="18" id="KW-1185">Reference proteome</keyword>
<sequence length="784" mass="89272">MSSSSSTSMSSKSPRLRRPKGMTGSPGSQFENVEEDEHSDHVYQNPNNRHPVERILETEKTSIIVVGVLTTLAFALRLYKLSHPDQVVFDEVHFGKFASYYLLRTYYFDVHPPFAKLLFGLAGWFVGFDGQFQFEDIGDSYTLNHVPYIGMRALPAILGSLTVPVVYAIMKQSGYSTVIAAFSASLILFDNAHIAQSRLILLDATLIFFMSLTIYSYIRFQKLRYWEFSTEWWVWLILTGTFMACTWGSKVNGILTVFAIGVAVLIDLWDLLDHKKGNTYGTTISGGHFTARAIGLIAVPFVIYLSFFYIHFAILTQSGPGDTFMSPAFQETLAGNEMLLNSQDIKYFDTITLRHKDTKVYLHSHPEKYPLKYEDGRISSQGQQVTGYAHNDTNNFWQVIPTKSLPETGRGRIVRNDDMIQLLHVNTNTLLMTHDVASPLMPTNEEFTTWPRDDYSRYNDTLFKLALIDSHDGEAWKTKSGYFRLVHVPTLVSLWTHNKQLPEWAFKQQEINGHKTATEKSATWYIDEIIDGEDEDDLSNRTEPAVPKVPKKMNFFRKWGELQLLMLQHNAGLTASHPYASSPINWPFLLSGISFWTENDEQKQIYLIGNLVGWWTCVVMLSIYVGVLGADLLARRRNYNPIEDPVRNRLWNSTGFFFVIWAVHYFPFFLMNRQLFVHHYLPSHVASALIAGSVLNFMLSDTVNYPSSIHGPLTRPKARTYADIGLKGPIIFVVFCFVLFSMFVFLAPLTYGTPGLTGDQVNQHRLLSTWTLHFAGKITAEIPA</sequence>
<dbReference type="FunFam" id="2.80.10.50:FF:000044">
    <property type="entry name" value="Dolichyl-phosphate-mannose-protein mannosyltransferase 4"/>
    <property type="match status" value="1"/>
</dbReference>
<evidence type="ECO:0000256" key="1">
    <source>
        <dbReference type="ARBA" id="ARBA00004477"/>
    </source>
</evidence>
<organism evidence="17 18">
    <name type="scientific">Armillaria luteobubalina</name>
    <dbReference type="NCBI Taxonomy" id="153913"/>
    <lineage>
        <taxon>Eukaryota</taxon>
        <taxon>Fungi</taxon>
        <taxon>Dikarya</taxon>
        <taxon>Basidiomycota</taxon>
        <taxon>Agaricomycotina</taxon>
        <taxon>Agaricomycetes</taxon>
        <taxon>Agaricomycetidae</taxon>
        <taxon>Agaricales</taxon>
        <taxon>Marasmiineae</taxon>
        <taxon>Physalacriaceae</taxon>
        <taxon>Armillaria</taxon>
    </lineage>
</organism>
<evidence type="ECO:0000256" key="8">
    <source>
        <dbReference type="ARBA" id="ARBA00022824"/>
    </source>
</evidence>
<dbReference type="Pfam" id="PF02366">
    <property type="entry name" value="PMT"/>
    <property type="match status" value="1"/>
</dbReference>
<dbReference type="Gene3D" id="2.80.10.50">
    <property type="match status" value="1"/>
</dbReference>
<feature type="transmembrane region" description="Helical" evidence="14">
    <location>
        <begin position="149"/>
        <end position="170"/>
    </location>
</feature>
<feature type="compositionally biased region" description="Low complexity" evidence="15">
    <location>
        <begin position="1"/>
        <end position="13"/>
    </location>
</feature>
<dbReference type="InterPro" id="IPR003342">
    <property type="entry name" value="ArnT-like_N"/>
</dbReference>
<evidence type="ECO:0000256" key="7">
    <source>
        <dbReference type="ARBA" id="ARBA00022737"/>
    </source>
</evidence>
<feature type="transmembrane region" description="Helical" evidence="14">
    <location>
        <begin position="724"/>
        <end position="747"/>
    </location>
</feature>
<proteinExistence type="inferred from homology"/>
<feature type="transmembrane region" description="Helical" evidence="14">
    <location>
        <begin position="612"/>
        <end position="634"/>
    </location>
</feature>
<feature type="region of interest" description="Disordered" evidence="15">
    <location>
        <begin position="1"/>
        <end position="47"/>
    </location>
</feature>
<comment type="subcellular location">
    <subcellularLocation>
        <location evidence="1 14">Endoplasmic reticulum membrane</location>
        <topology evidence="1 14">Multi-pass membrane protein</topology>
    </subcellularLocation>
</comment>
<keyword evidence="4 14" id="KW-0328">Glycosyltransferase</keyword>
<dbReference type="AlphaFoldDB" id="A0AA39V149"/>
<dbReference type="SMART" id="SM00472">
    <property type="entry name" value="MIR"/>
    <property type="match status" value="3"/>
</dbReference>
<feature type="transmembrane region" description="Helical" evidence="14">
    <location>
        <begin position="255"/>
        <end position="272"/>
    </location>
</feature>
<evidence type="ECO:0000256" key="6">
    <source>
        <dbReference type="ARBA" id="ARBA00022692"/>
    </source>
</evidence>
<dbReference type="PANTHER" id="PTHR10050:SF51">
    <property type="entry name" value="PROTEIN O-MANNOSYL-TRANSFERASE 1"/>
    <property type="match status" value="1"/>
</dbReference>
<comment type="similarity">
    <text evidence="3 14">Belongs to the glycosyltransferase 39 family.</text>
</comment>
<dbReference type="PANTHER" id="PTHR10050">
    <property type="entry name" value="DOLICHYL-PHOSPHATE-MANNOSE--PROTEIN MANNOSYLTRANSFERASE"/>
    <property type="match status" value="1"/>
</dbReference>
<keyword evidence="6 14" id="KW-0812">Transmembrane</keyword>
<reference evidence="17" key="1">
    <citation type="submission" date="2023-06" db="EMBL/GenBank/DDBJ databases">
        <authorList>
            <consortium name="Lawrence Berkeley National Laboratory"/>
            <person name="Ahrendt S."/>
            <person name="Sahu N."/>
            <person name="Indic B."/>
            <person name="Wong-Bajracharya J."/>
            <person name="Merenyi Z."/>
            <person name="Ke H.-M."/>
            <person name="Monk M."/>
            <person name="Kocsube S."/>
            <person name="Drula E."/>
            <person name="Lipzen A."/>
            <person name="Balint B."/>
            <person name="Henrissat B."/>
            <person name="Andreopoulos B."/>
            <person name="Martin F.M."/>
            <person name="Harder C.B."/>
            <person name="Rigling D."/>
            <person name="Ford K.L."/>
            <person name="Foster G.D."/>
            <person name="Pangilinan J."/>
            <person name="Papanicolaou A."/>
            <person name="Barry K."/>
            <person name="LaButti K."/>
            <person name="Viragh M."/>
            <person name="Koriabine M."/>
            <person name="Yan M."/>
            <person name="Riley R."/>
            <person name="Champramary S."/>
            <person name="Plett K.L."/>
            <person name="Tsai I.J."/>
            <person name="Slot J."/>
            <person name="Sipos G."/>
            <person name="Plett J."/>
            <person name="Nagy L.G."/>
            <person name="Grigoriev I.V."/>
        </authorList>
    </citation>
    <scope>NUCLEOTIDE SEQUENCE</scope>
    <source>
        <strain evidence="17">HWK02</strain>
    </source>
</reference>
<name>A0AA39V149_9AGAR</name>
<dbReference type="GO" id="GO:0004169">
    <property type="term" value="F:dolichyl-phosphate-mannose-protein mannosyltransferase activity"/>
    <property type="evidence" value="ECO:0007669"/>
    <property type="project" value="UniProtKB-UniRule"/>
</dbReference>
<dbReference type="InterPro" id="IPR032421">
    <property type="entry name" value="PMT_4TMC"/>
</dbReference>
<keyword evidence="8 14" id="KW-0256">Endoplasmic reticulum</keyword>
<keyword evidence="10 14" id="KW-0472">Membrane</keyword>
<evidence type="ECO:0000256" key="15">
    <source>
        <dbReference type="SAM" id="MobiDB-lite"/>
    </source>
</evidence>
<evidence type="ECO:0000256" key="5">
    <source>
        <dbReference type="ARBA" id="ARBA00022679"/>
    </source>
</evidence>
<comment type="catalytic activity">
    <reaction evidence="12 14">
        <text>a di-trans,poly-cis-dolichyl beta-D-mannosyl phosphate + L-threonyl-[protein] = 3-O-(alpha-D-mannosyl)-L-threonyl-[protein] + a di-trans,poly-cis-dolichyl phosphate + H(+)</text>
        <dbReference type="Rhea" id="RHEA:53396"/>
        <dbReference type="Rhea" id="RHEA-COMP:11060"/>
        <dbReference type="Rhea" id="RHEA-COMP:13547"/>
        <dbReference type="Rhea" id="RHEA-COMP:19498"/>
        <dbReference type="Rhea" id="RHEA-COMP:19501"/>
        <dbReference type="ChEBI" id="CHEBI:15378"/>
        <dbReference type="ChEBI" id="CHEBI:30013"/>
        <dbReference type="ChEBI" id="CHEBI:57683"/>
        <dbReference type="ChEBI" id="CHEBI:58211"/>
        <dbReference type="ChEBI" id="CHEBI:137323"/>
        <dbReference type="EC" id="2.4.1.109"/>
    </reaction>
</comment>
<comment type="function">
    <text evidence="14">Transfers mannose from Dol-P-mannose to Ser or Thr residues on proteins.</text>
</comment>
<dbReference type="EMBL" id="JAUEPU010000006">
    <property type="protein sequence ID" value="KAK0501345.1"/>
    <property type="molecule type" value="Genomic_DNA"/>
</dbReference>
<evidence type="ECO:0000256" key="13">
    <source>
        <dbReference type="ARBA" id="ARBA00045102"/>
    </source>
</evidence>
<comment type="pathway">
    <text evidence="2 14">Protein modification; protein glycosylation.</text>
</comment>
<protein>
    <recommendedName>
        <fullName evidence="14">Dolichyl-phosphate-mannose--protein mannosyltransferase</fullName>
        <ecNumber evidence="14">2.4.1.109</ecNumber>
    </recommendedName>
</protein>
<feature type="transmembrane region" description="Helical" evidence="14">
    <location>
        <begin position="655"/>
        <end position="672"/>
    </location>
</feature>
<keyword evidence="11" id="KW-0325">Glycoprotein</keyword>
<keyword evidence="7" id="KW-0677">Repeat</keyword>
<evidence type="ECO:0000256" key="10">
    <source>
        <dbReference type="ARBA" id="ARBA00023136"/>
    </source>
</evidence>
<dbReference type="PROSITE" id="PS50919">
    <property type="entry name" value="MIR"/>
    <property type="match status" value="2"/>
</dbReference>
<evidence type="ECO:0000256" key="2">
    <source>
        <dbReference type="ARBA" id="ARBA00004922"/>
    </source>
</evidence>